<sequence>MDNCIFCKIIRGEIPGKFIHREGEWVAFYDISPKAPIHVLIVPTSHIESIADVHDSDGVLLGNLLLAAKKIAQKLKIDKSGFKLIINNGKGSGQIVPHLHIHLLGGWGKNPEWKV</sequence>
<dbReference type="InterPro" id="IPR011146">
    <property type="entry name" value="HIT-like"/>
</dbReference>
<dbReference type="STRING" id="1798382.A3D77_03085"/>
<dbReference type="PROSITE" id="PS00892">
    <property type="entry name" value="HIT_1"/>
    <property type="match status" value="1"/>
</dbReference>
<dbReference type="InterPro" id="IPR001310">
    <property type="entry name" value="Histidine_triad_HIT"/>
</dbReference>
<dbReference type="AlphaFoldDB" id="A0A1F5ZMP4"/>
<gene>
    <name evidence="5" type="ORF">A3D77_03085</name>
</gene>
<evidence type="ECO:0000259" key="4">
    <source>
        <dbReference type="PROSITE" id="PS51084"/>
    </source>
</evidence>
<dbReference type="GO" id="GO:0003824">
    <property type="term" value="F:catalytic activity"/>
    <property type="evidence" value="ECO:0007669"/>
    <property type="project" value="InterPro"/>
</dbReference>
<feature type="short sequence motif" description="Histidine triad motif" evidence="2 3">
    <location>
        <begin position="98"/>
        <end position="102"/>
    </location>
</feature>
<dbReference type="SUPFAM" id="SSF54197">
    <property type="entry name" value="HIT-like"/>
    <property type="match status" value="1"/>
</dbReference>
<dbReference type="Pfam" id="PF01230">
    <property type="entry name" value="HIT"/>
    <property type="match status" value="1"/>
</dbReference>
<dbReference type="PRINTS" id="PR00332">
    <property type="entry name" value="HISTRIAD"/>
</dbReference>
<proteinExistence type="predicted"/>
<dbReference type="Proteomes" id="UP000176923">
    <property type="component" value="Unassembled WGS sequence"/>
</dbReference>
<dbReference type="PROSITE" id="PS51084">
    <property type="entry name" value="HIT_2"/>
    <property type="match status" value="1"/>
</dbReference>
<evidence type="ECO:0000256" key="3">
    <source>
        <dbReference type="PROSITE-ProRule" id="PRU00464"/>
    </source>
</evidence>
<comment type="caution">
    <text evidence="5">The sequence shown here is derived from an EMBL/GenBank/DDBJ whole genome shotgun (WGS) entry which is preliminary data.</text>
</comment>
<organism evidence="5 6">
    <name type="scientific">Candidatus Gottesmanbacteria bacterium RIFCSPHIGHO2_02_FULL_39_11</name>
    <dbReference type="NCBI Taxonomy" id="1798382"/>
    <lineage>
        <taxon>Bacteria</taxon>
        <taxon>Candidatus Gottesmaniibacteriota</taxon>
    </lineage>
</organism>
<feature type="domain" description="HIT" evidence="4">
    <location>
        <begin position="5"/>
        <end position="113"/>
    </location>
</feature>
<dbReference type="EMBL" id="MFJL01000037">
    <property type="protein sequence ID" value="OGG13372.1"/>
    <property type="molecule type" value="Genomic_DNA"/>
</dbReference>
<feature type="active site" description="Tele-AMP-histidine intermediate" evidence="1">
    <location>
        <position position="100"/>
    </location>
</feature>
<accession>A0A1F5ZMP4</accession>
<evidence type="ECO:0000313" key="5">
    <source>
        <dbReference type="EMBL" id="OGG13372.1"/>
    </source>
</evidence>
<evidence type="ECO:0000313" key="6">
    <source>
        <dbReference type="Proteomes" id="UP000176923"/>
    </source>
</evidence>
<evidence type="ECO:0000256" key="2">
    <source>
        <dbReference type="PIRSR" id="PIRSR601310-3"/>
    </source>
</evidence>
<dbReference type="PANTHER" id="PTHR23089">
    <property type="entry name" value="HISTIDINE TRIAD HIT PROTEIN"/>
    <property type="match status" value="1"/>
</dbReference>
<dbReference type="InterPro" id="IPR019808">
    <property type="entry name" value="Histidine_triad_CS"/>
</dbReference>
<reference evidence="5 6" key="1">
    <citation type="journal article" date="2016" name="Nat. Commun.">
        <title>Thousands of microbial genomes shed light on interconnected biogeochemical processes in an aquifer system.</title>
        <authorList>
            <person name="Anantharaman K."/>
            <person name="Brown C.T."/>
            <person name="Hug L.A."/>
            <person name="Sharon I."/>
            <person name="Castelle C.J."/>
            <person name="Probst A.J."/>
            <person name="Thomas B.C."/>
            <person name="Singh A."/>
            <person name="Wilkins M.J."/>
            <person name="Karaoz U."/>
            <person name="Brodie E.L."/>
            <person name="Williams K.H."/>
            <person name="Hubbard S.S."/>
            <person name="Banfield J.F."/>
        </authorList>
    </citation>
    <scope>NUCLEOTIDE SEQUENCE [LARGE SCALE GENOMIC DNA]</scope>
</reference>
<dbReference type="CDD" id="cd01276">
    <property type="entry name" value="PKCI_related"/>
    <property type="match status" value="1"/>
</dbReference>
<name>A0A1F5ZMP4_9BACT</name>
<dbReference type="InterPro" id="IPR036265">
    <property type="entry name" value="HIT-like_sf"/>
</dbReference>
<protein>
    <recommendedName>
        <fullName evidence="4">HIT domain-containing protein</fullName>
    </recommendedName>
</protein>
<dbReference type="Gene3D" id="3.30.428.10">
    <property type="entry name" value="HIT-like"/>
    <property type="match status" value="1"/>
</dbReference>
<evidence type="ECO:0000256" key="1">
    <source>
        <dbReference type="PIRSR" id="PIRSR601310-1"/>
    </source>
</evidence>